<dbReference type="FunFam" id="3.40.630.30:FF:000064">
    <property type="entry name" value="GNAT family acetyltransferase"/>
    <property type="match status" value="1"/>
</dbReference>
<dbReference type="PANTHER" id="PTHR10545:SF29">
    <property type="entry name" value="GH14572P-RELATED"/>
    <property type="match status" value="1"/>
</dbReference>
<reference evidence="5 6" key="1">
    <citation type="submission" date="2020-08" db="EMBL/GenBank/DDBJ databases">
        <title>Sequencing the genomes of 1000 actinobacteria strains.</title>
        <authorList>
            <person name="Klenk H.-P."/>
        </authorList>
    </citation>
    <scope>NUCLEOTIDE SEQUENCE [LARGE SCALE GENOMIC DNA]</scope>
    <source>
        <strain evidence="5 6">DSM 20419</strain>
    </source>
</reference>
<dbReference type="InterPro" id="IPR000182">
    <property type="entry name" value="GNAT_dom"/>
</dbReference>
<evidence type="ECO:0000256" key="1">
    <source>
        <dbReference type="ARBA" id="ARBA00008694"/>
    </source>
</evidence>
<dbReference type="Pfam" id="PF00583">
    <property type="entry name" value="Acetyltransf_1"/>
    <property type="match status" value="1"/>
</dbReference>
<dbReference type="InterPro" id="IPR016181">
    <property type="entry name" value="Acyl_CoA_acyltransferase"/>
</dbReference>
<dbReference type="Gene3D" id="3.40.630.30">
    <property type="match status" value="1"/>
</dbReference>
<dbReference type="Proteomes" id="UP000545286">
    <property type="component" value="Unassembled WGS sequence"/>
</dbReference>
<evidence type="ECO:0000259" key="4">
    <source>
        <dbReference type="PROSITE" id="PS51186"/>
    </source>
</evidence>
<dbReference type="GO" id="GO:0008080">
    <property type="term" value="F:N-acetyltransferase activity"/>
    <property type="evidence" value="ECO:0007669"/>
    <property type="project" value="UniProtKB-ARBA"/>
</dbReference>
<dbReference type="PROSITE" id="PS51186">
    <property type="entry name" value="GNAT"/>
    <property type="match status" value="1"/>
</dbReference>
<gene>
    <name evidence="5" type="ORF">FHX72_002291</name>
</gene>
<evidence type="ECO:0000313" key="6">
    <source>
        <dbReference type="Proteomes" id="UP000545286"/>
    </source>
</evidence>
<proteinExistence type="inferred from homology"/>
<evidence type="ECO:0000256" key="3">
    <source>
        <dbReference type="ARBA" id="ARBA00023315"/>
    </source>
</evidence>
<dbReference type="CDD" id="cd04301">
    <property type="entry name" value="NAT_SF"/>
    <property type="match status" value="1"/>
</dbReference>
<dbReference type="SUPFAM" id="SSF55729">
    <property type="entry name" value="Acyl-CoA N-acyltransferases (Nat)"/>
    <property type="match status" value="1"/>
</dbReference>
<keyword evidence="6" id="KW-1185">Reference proteome</keyword>
<dbReference type="RefSeq" id="WP_183625074.1">
    <property type="nucleotide sequence ID" value="NZ_JACHWJ010000003.1"/>
</dbReference>
<dbReference type="InterPro" id="IPR051016">
    <property type="entry name" value="Diverse_Substrate_AcTransf"/>
</dbReference>
<evidence type="ECO:0000313" key="5">
    <source>
        <dbReference type="EMBL" id="MBB2958146.1"/>
    </source>
</evidence>
<dbReference type="EMBL" id="JACHWJ010000003">
    <property type="protein sequence ID" value="MBB2958146.1"/>
    <property type="molecule type" value="Genomic_DNA"/>
</dbReference>
<comment type="caution">
    <text evidence="5">The sequence shown here is derived from an EMBL/GenBank/DDBJ whole genome shotgun (WGS) entry which is preliminary data.</text>
</comment>
<accession>A0A7W4UPC0</accession>
<protein>
    <submittedName>
        <fullName evidence="5">GNAT superfamily N-acetyltransferase</fullName>
    </submittedName>
</protein>
<keyword evidence="2 5" id="KW-0808">Transferase</keyword>
<keyword evidence="3" id="KW-0012">Acyltransferase</keyword>
<organism evidence="5 6">
    <name type="scientific">Pseudoclavibacter helvolus</name>
    <dbReference type="NCBI Taxonomy" id="255205"/>
    <lineage>
        <taxon>Bacteria</taxon>
        <taxon>Bacillati</taxon>
        <taxon>Actinomycetota</taxon>
        <taxon>Actinomycetes</taxon>
        <taxon>Micrococcales</taxon>
        <taxon>Microbacteriaceae</taxon>
        <taxon>Pseudoclavibacter</taxon>
    </lineage>
</organism>
<name>A0A7W4UPC0_9MICO</name>
<sequence>MTEPIIRPASPADVPQILDLIHGLAVYEREPDAVKTTEEQLHRSFFGEHPAVFATVAEAPNSSTSGDAGGTDAAAPRLDGMALWFLSYSTWEGEHGIWLEDLYVREDARGGGLGTALLTSLAEECVAKGYRRLEWSVLKWNEPSIGFYKSLGAYPMDEWDTFRLTDEPLQALGR</sequence>
<comment type="similarity">
    <text evidence="1">Belongs to the acetyltransferase family.</text>
</comment>
<dbReference type="PANTHER" id="PTHR10545">
    <property type="entry name" value="DIAMINE N-ACETYLTRANSFERASE"/>
    <property type="match status" value="1"/>
</dbReference>
<evidence type="ECO:0000256" key="2">
    <source>
        <dbReference type="ARBA" id="ARBA00022679"/>
    </source>
</evidence>
<feature type="domain" description="N-acetyltransferase" evidence="4">
    <location>
        <begin position="4"/>
        <end position="174"/>
    </location>
</feature>
<dbReference type="AlphaFoldDB" id="A0A7W4UPC0"/>